<evidence type="ECO:0000256" key="2">
    <source>
        <dbReference type="ARBA" id="ARBA00023002"/>
    </source>
</evidence>
<evidence type="ECO:0000313" key="5">
    <source>
        <dbReference type="EMBL" id="MFB5192984.1"/>
    </source>
</evidence>
<dbReference type="RefSeq" id="WP_275473835.1">
    <property type="nucleotide sequence ID" value="NZ_CP162940.1"/>
</dbReference>
<evidence type="ECO:0000256" key="1">
    <source>
        <dbReference type="ARBA" id="ARBA00010928"/>
    </source>
</evidence>
<dbReference type="PANTHER" id="PTHR22604">
    <property type="entry name" value="OXIDOREDUCTASES"/>
    <property type="match status" value="1"/>
</dbReference>
<dbReference type="Proteomes" id="UP001579974">
    <property type="component" value="Unassembled WGS sequence"/>
</dbReference>
<gene>
    <name evidence="5" type="ORF">KKP3000_002579</name>
</gene>
<keyword evidence="6" id="KW-1185">Reference proteome</keyword>
<dbReference type="InterPro" id="IPR050984">
    <property type="entry name" value="Gfo/Idh/MocA_domain"/>
</dbReference>
<evidence type="ECO:0000313" key="6">
    <source>
        <dbReference type="Proteomes" id="UP001579974"/>
    </source>
</evidence>
<reference evidence="5 6" key="1">
    <citation type="journal article" date="2024" name="Int. J. Mol. Sci.">
        <title>Exploration of Alicyclobacillus spp. Genome in Search of Antibiotic Resistance.</title>
        <authorList>
            <person name="Bucka-Kolendo J."/>
            <person name="Kiousi D.E."/>
            <person name="Dekowska A."/>
            <person name="Mikolajczuk-Szczyrba A."/>
            <person name="Karadedos D.M."/>
            <person name="Michael P."/>
            <person name="Galanis A."/>
            <person name="Sokolowska B."/>
        </authorList>
    </citation>
    <scope>NUCLEOTIDE SEQUENCE [LARGE SCALE GENOMIC DNA]</scope>
    <source>
        <strain evidence="5 6">KKP 3000</strain>
    </source>
</reference>
<comment type="similarity">
    <text evidence="1">Belongs to the Gfo/Idh/MocA family.</text>
</comment>
<dbReference type="InterPro" id="IPR055170">
    <property type="entry name" value="GFO_IDH_MocA-like_dom"/>
</dbReference>
<feature type="domain" description="GFO/IDH/MocA-like oxidoreductase" evidence="4">
    <location>
        <begin position="134"/>
        <end position="252"/>
    </location>
</feature>
<dbReference type="Pfam" id="PF22725">
    <property type="entry name" value="GFO_IDH_MocA_C3"/>
    <property type="match status" value="1"/>
</dbReference>
<protein>
    <submittedName>
        <fullName evidence="5">Gfo/Idh/MocA family oxidoreductase</fullName>
    </submittedName>
</protein>
<dbReference type="SUPFAM" id="SSF51735">
    <property type="entry name" value="NAD(P)-binding Rossmann-fold domains"/>
    <property type="match status" value="1"/>
</dbReference>
<evidence type="ECO:0000259" key="4">
    <source>
        <dbReference type="Pfam" id="PF22725"/>
    </source>
</evidence>
<dbReference type="Gene3D" id="3.40.50.720">
    <property type="entry name" value="NAD(P)-binding Rossmann-like Domain"/>
    <property type="match status" value="1"/>
</dbReference>
<sequence length="333" mass="36607">MQGELVRWGVIGCAGIAVRQVIPAIQRSQTGTVAAVASRSKEKAEQTAAEFGVAKAYDSYEKILEDSDIDAVYIPLPNHLHREWTIRAAQAGKHVLCEKPIALNAREAQEMVDACRLCGVQLAEAFMYRYHPRYERIREVIQAGEIGAIRTVHGAFSFNNAKDLDNIRYKSGMGGGSIYDVGCYPINAARFLLAQEPLAVTVHAMFSALHDGVDMSATGLLEFEDGVSLTFECGMWCYGSNELRIVGSEGRIDVPFAYVGKPETLRASVVVGDECRELAVPTVDPYVAEIDDFGRSLLANRLPRFDPEESVRNMRVIDACLASARTRARVSLD</sequence>
<dbReference type="SUPFAM" id="SSF55347">
    <property type="entry name" value="Glyceraldehyde-3-phosphate dehydrogenase-like, C-terminal domain"/>
    <property type="match status" value="1"/>
</dbReference>
<dbReference type="PANTHER" id="PTHR22604:SF105">
    <property type="entry name" value="TRANS-1,2-DIHYDROBENZENE-1,2-DIOL DEHYDROGENASE"/>
    <property type="match status" value="1"/>
</dbReference>
<keyword evidence="2" id="KW-0560">Oxidoreductase</keyword>
<dbReference type="InterPro" id="IPR036291">
    <property type="entry name" value="NAD(P)-bd_dom_sf"/>
</dbReference>
<dbReference type="EMBL" id="JBDXSU010000033">
    <property type="protein sequence ID" value="MFB5192984.1"/>
    <property type="molecule type" value="Genomic_DNA"/>
</dbReference>
<dbReference type="Pfam" id="PF01408">
    <property type="entry name" value="GFO_IDH_MocA"/>
    <property type="match status" value="1"/>
</dbReference>
<name>A0ABV5AL22_9BACL</name>
<proteinExistence type="inferred from homology"/>
<organism evidence="5 6">
    <name type="scientific">Alicyclobacillus fastidiosus</name>
    <dbReference type="NCBI Taxonomy" id="392011"/>
    <lineage>
        <taxon>Bacteria</taxon>
        <taxon>Bacillati</taxon>
        <taxon>Bacillota</taxon>
        <taxon>Bacilli</taxon>
        <taxon>Bacillales</taxon>
        <taxon>Alicyclobacillaceae</taxon>
        <taxon>Alicyclobacillus</taxon>
    </lineage>
</organism>
<feature type="domain" description="Gfo/Idh/MocA-like oxidoreductase N-terminal" evidence="3">
    <location>
        <begin position="6"/>
        <end position="123"/>
    </location>
</feature>
<evidence type="ECO:0000259" key="3">
    <source>
        <dbReference type="Pfam" id="PF01408"/>
    </source>
</evidence>
<dbReference type="Gene3D" id="3.30.360.10">
    <property type="entry name" value="Dihydrodipicolinate Reductase, domain 2"/>
    <property type="match status" value="1"/>
</dbReference>
<comment type="caution">
    <text evidence="5">The sequence shown here is derived from an EMBL/GenBank/DDBJ whole genome shotgun (WGS) entry which is preliminary data.</text>
</comment>
<accession>A0ABV5AL22</accession>
<dbReference type="InterPro" id="IPR000683">
    <property type="entry name" value="Gfo/Idh/MocA-like_OxRdtase_N"/>
</dbReference>